<protein>
    <submittedName>
        <fullName evidence="4">Caprin-1_dimer domain-containing protein</fullName>
    </submittedName>
</protein>
<evidence type="ECO:0000256" key="2">
    <source>
        <dbReference type="SAM" id="MobiDB-lite"/>
    </source>
</evidence>
<evidence type="ECO:0000313" key="4">
    <source>
        <dbReference type="WBParaSite" id="EN70_7178"/>
    </source>
</evidence>
<feature type="compositionally biased region" description="Basic and acidic residues" evidence="2">
    <location>
        <begin position="280"/>
        <end position="290"/>
    </location>
</feature>
<feature type="compositionally biased region" description="Polar residues" evidence="2">
    <location>
        <begin position="193"/>
        <end position="261"/>
    </location>
</feature>
<evidence type="ECO:0000256" key="1">
    <source>
        <dbReference type="SAM" id="Coils"/>
    </source>
</evidence>
<name>A0A1I7VWW3_LOALO</name>
<keyword evidence="3" id="KW-1185">Reference proteome</keyword>
<organism evidence="3 4">
    <name type="scientific">Loa loa</name>
    <name type="common">Eye worm</name>
    <name type="synonym">Filaria loa</name>
    <dbReference type="NCBI Taxonomy" id="7209"/>
    <lineage>
        <taxon>Eukaryota</taxon>
        <taxon>Metazoa</taxon>
        <taxon>Ecdysozoa</taxon>
        <taxon>Nematoda</taxon>
        <taxon>Chromadorea</taxon>
        <taxon>Rhabditida</taxon>
        <taxon>Spirurina</taxon>
        <taxon>Spiruromorpha</taxon>
        <taxon>Filarioidea</taxon>
        <taxon>Onchocercidae</taxon>
        <taxon>Loa</taxon>
    </lineage>
</organism>
<reference evidence="3" key="1">
    <citation type="submission" date="2012-04" db="EMBL/GenBank/DDBJ databases">
        <title>The Genome Sequence of Loa loa.</title>
        <authorList>
            <consortium name="The Broad Institute Genome Sequencing Platform"/>
            <consortium name="Broad Institute Genome Sequencing Center for Infectious Disease"/>
            <person name="Nutman T.B."/>
            <person name="Fink D.L."/>
            <person name="Russ C."/>
            <person name="Young S."/>
            <person name="Zeng Q."/>
            <person name="Gargeya S."/>
            <person name="Alvarado L."/>
            <person name="Berlin A."/>
            <person name="Chapman S.B."/>
            <person name="Chen Z."/>
            <person name="Freedman E."/>
            <person name="Gellesch M."/>
            <person name="Goldberg J."/>
            <person name="Griggs A."/>
            <person name="Gujja S."/>
            <person name="Heilman E.R."/>
            <person name="Heiman D."/>
            <person name="Howarth C."/>
            <person name="Mehta T."/>
            <person name="Neiman D."/>
            <person name="Pearson M."/>
            <person name="Roberts A."/>
            <person name="Saif S."/>
            <person name="Shea T."/>
            <person name="Shenoy N."/>
            <person name="Sisk P."/>
            <person name="Stolte C."/>
            <person name="Sykes S."/>
            <person name="White J."/>
            <person name="Yandava C."/>
            <person name="Haas B."/>
            <person name="Henn M.R."/>
            <person name="Nusbaum C."/>
            <person name="Birren B."/>
        </authorList>
    </citation>
    <scope>NUCLEOTIDE SEQUENCE [LARGE SCALE GENOMIC DNA]</scope>
</reference>
<evidence type="ECO:0000313" key="3">
    <source>
        <dbReference type="Proteomes" id="UP000095285"/>
    </source>
</evidence>
<proteinExistence type="predicted"/>
<feature type="coiled-coil region" evidence="1">
    <location>
        <begin position="72"/>
        <end position="99"/>
    </location>
</feature>
<dbReference type="Proteomes" id="UP000095285">
    <property type="component" value="Unassembled WGS sequence"/>
</dbReference>
<accession>A0A1I7VWW3</accession>
<keyword evidence="1" id="KW-0175">Coiled coil</keyword>
<dbReference type="AlphaFoldDB" id="A0A1I7VWW3"/>
<feature type="region of interest" description="Disordered" evidence="2">
    <location>
        <begin position="193"/>
        <end position="290"/>
    </location>
</feature>
<sequence>MQPKKSFSAGQNKITPKASATCSCKDVKISKQQFESLNRRAIKIDGGIGELEKIASCTKNFDEKLLLDKQKIRDIDARLKALTKKEQKLNAELTKQMNIHFGKPFVKMTSERSKKSFYGVCEVIDGYQKAIENLDKALRTLEQIRNVPSMKSINSTIRSTPSVDEIDEITVLMRRFLAKLRVQLASVHLYGNPTLSPNLDTGENISLTNNNNDDFKSETTTGVGSLNRGSSSSDFDTTPLNTSQSIPIDSLTGPSTSSAHSQFMGLKPQTGSEGTITAEGKSDQISDDKK</sequence>
<dbReference type="WBParaSite" id="EN70_7178">
    <property type="protein sequence ID" value="EN70_7178"/>
    <property type="gene ID" value="EN70_7178"/>
</dbReference>
<reference evidence="4" key="2">
    <citation type="submission" date="2016-11" db="UniProtKB">
        <authorList>
            <consortium name="WormBaseParasite"/>
        </authorList>
    </citation>
    <scope>IDENTIFICATION</scope>
</reference>